<dbReference type="NCBIfam" id="TIGR03261">
    <property type="entry name" value="phnS2"/>
    <property type="match status" value="1"/>
</dbReference>
<dbReference type="GO" id="GO:0015888">
    <property type="term" value="P:thiamine transport"/>
    <property type="evidence" value="ECO:0007669"/>
    <property type="project" value="TreeGrafter"/>
</dbReference>
<gene>
    <name evidence="3" type="ordered locus">CTC_01703</name>
</gene>
<keyword evidence="4" id="KW-1185">Reference proteome</keyword>
<dbReference type="GO" id="GO:0030975">
    <property type="term" value="F:thiamine binding"/>
    <property type="evidence" value="ECO:0007669"/>
    <property type="project" value="TreeGrafter"/>
</dbReference>
<dbReference type="InterPro" id="IPR017663">
    <property type="entry name" value="ABC_2-AEP-bd"/>
</dbReference>
<feature type="signal peptide" evidence="2">
    <location>
        <begin position="1"/>
        <end position="22"/>
    </location>
</feature>
<dbReference type="STRING" id="212717.CTC_01703"/>
<dbReference type="PROSITE" id="PS51257">
    <property type="entry name" value="PROKAR_LIPOPROTEIN"/>
    <property type="match status" value="1"/>
</dbReference>
<reference evidence="3 4" key="1">
    <citation type="journal article" date="2003" name="Proc. Natl. Acad. Sci. U.S.A.">
        <title>The genome sequence of Clostridium tetani, the causative agent of tetanus disease.</title>
        <authorList>
            <person name="Brueggemann H."/>
            <person name="Baumer S."/>
            <person name="Fricke W.F."/>
            <person name="Wiezer A."/>
            <person name="Liesegang H."/>
            <person name="Decker I."/>
            <person name="Herzberg C."/>
            <person name="Martinez-Arias R."/>
            <person name="Merkl R."/>
            <person name="Henne A."/>
            <person name="Gottschalk G."/>
        </authorList>
    </citation>
    <scope>NUCLEOTIDE SEQUENCE [LARGE SCALE GENOMIC DNA]</scope>
    <source>
        <strain evidence="4">Massachusetts / E88</strain>
    </source>
</reference>
<protein>
    <submittedName>
        <fullName evidence="3">2-aminoethylphosphonate-binding protein</fullName>
    </submittedName>
</protein>
<dbReference type="PIRSF" id="PIRSF002825">
    <property type="entry name" value="CfbpA"/>
    <property type="match status" value="1"/>
</dbReference>
<proteinExistence type="predicted"/>
<evidence type="ECO:0000256" key="2">
    <source>
        <dbReference type="SAM" id="SignalP"/>
    </source>
</evidence>
<evidence type="ECO:0000256" key="1">
    <source>
        <dbReference type="ARBA" id="ARBA00022729"/>
    </source>
</evidence>
<name>Q893V4_CLOTE</name>
<dbReference type="GO" id="GO:0030288">
    <property type="term" value="C:outer membrane-bounded periplasmic space"/>
    <property type="evidence" value="ECO:0007669"/>
    <property type="project" value="TreeGrafter"/>
</dbReference>
<dbReference type="PANTHER" id="PTHR30006">
    <property type="entry name" value="THIAMINE-BINDING PERIPLASMIC PROTEIN-RELATED"/>
    <property type="match status" value="1"/>
</dbReference>
<evidence type="ECO:0000313" key="4">
    <source>
        <dbReference type="Proteomes" id="UP000001412"/>
    </source>
</evidence>
<dbReference type="AlphaFoldDB" id="Q893V4"/>
<dbReference type="PANTHER" id="PTHR30006:SF2">
    <property type="entry name" value="ABC TRANSPORTER SUBSTRATE-BINDING PROTEIN"/>
    <property type="match status" value="1"/>
</dbReference>
<dbReference type="KEGG" id="ctc:CTC_01703"/>
<sequence length="343" mass="38775">MSYMKKLISVVLSFIMTAMFFSGCNSKSNREITVYTAVEDNLIEEYIQGFNKVNSDIKVNIVRGSTGDITSKLLAEKDKPVADVVWGLAATSLIVLDETELLKPCKVEGLKNINPKFIDTKNKEPHWIGLSLWTNAITANLEEMKNKGVEIPKSYKELLKPEYKNQISMPNPASSGTGFMFVSCLIQSLGEKEAWSYLDKINESMRVYEHSGMGPIKSTEMGEQFIGLGMGGESLLEEKKHKQIKTFFPKEGLAWDIDGLGIINKENVNDDAEKFVNYILSDEAMEIEAKSRNRIVTLKNPITIEGYPKNVVDMLFKNDLNWASNNKSKIIEEWNKRYSVNKK</sequence>
<dbReference type="Pfam" id="PF13343">
    <property type="entry name" value="SBP_bac_6"/>
    <property type="match status" value="1"/>
</dbReference>
<dbReference type="HOGENOM" id="CLU_026974_0_1_9"/>
<feature type="chain" id="PRO_5038396775" evidence="2">
    <location>
        <begin position="23"/>
        <end position="343"/>
    </location>
</feature>
<evidence type="ECO:0000313" key="3">
    <source>
        <dbReference type="EMBL" id="AAO36238.1"/>
    </source>
</evidence>
<dbReference type="Gene3D" id="3.40.190.10">
    <property type="entry name" value="Periplasmic binding protein-like II"/>
    <property type="match status" value="2"/>
</dbReference>
<dbReference type="EMBL" id="AE015927">
    <property type="protein sequence ID" value="AAO36238.1"/>
    <property type="molecule type" value="Genomic_DNA"/>
</dbReference>
<dbReference type="SUPFAM" id="SSF53850">
    <property type="entry name" value="Periplasmic binding protein-like II"/>
    <property type="match status" value="1"/>
</dbReference>
<dbReference type="CDD" id="cd13544">
    <property type="entry name" value="PBP2_Fbp_like_1"/>
    <property type="match status" value="1"/>
</dbReference>
<dbReference type="Proteomes" id="UP000001412">
    <property type="component" value="Chromosome"/>
</dbReference>
<dbReference type="InterPro" id="IPR026045">
    <property type="entry name" value="Ferric-bd"/>
</dbReference>
<organism evidence="3 4">
    <name type="scientific">Clostridium tetani (strain Massachusetts / E88)</name>
    <dbReference type="NCBI Taxonomy" id="212717"/>
    <lineage>
        <taxon>Bacteria</taxon>
        <taxon>Bacillati</taxon>
        <taxon>Bacillota</taxon>
        <taxon>Clostridia</taxon>
        <taxon>Eubacteriales</taxon>
        <taxon>Clostridiaceae</taxon>
        <taxon>Clostridium</taxon>
    </lineage>
</organism>
<accession>Q893V4</accession>
<keyword evidence="1 2" id="KW-0732">Signal</keyword>
<dbReference type="GO" id="GO:0030976">
    <property type="term" value="F:thiamine pyrophosphate binding"/>
    <property type="evidence" value="ECO:0007669"/>
    <property type="project" value="TreeGrafter"/>
</dbReference>